<feature type="region of interest" description="Disordered" evidence="4">
    <location>
        <begin position="328"/>
        <end position="347"/>
    </location>
</feature>
<dbReference type="Pfam" id="PF00015">
    <property type="entry name" value="MCPsignal"/>
    <property type="match status" value="1"/>
</dbReference>
<organism evidence="6 7">
    <name type="scientific">Devosia ginsengisoli</name>
    <dbReference type="NCBI Taxonomy" id="400770"/>
    <lineage>
        <taxon>Bacteria</taxon>
        <taxon>Pseudomonadati</taxon>
        <taxon>Pseudomonadota</taxon>
        <taxon>Alphaproteobacteria</taxon>
        <taxon>Hyphomicrobiales</taxon>
        <taxon>Devosiaceae</taxon>
        <taxon>Devosia</taxon>
    </lineage>
</organism>
<proteinExistence type="inferred from homology"/>
<dbReference type="GO" id="GO:0006935">
    <property type="term" value="P:chemotaxis"/>
    <property type="evidence" value="ECO:0007669"/>
    <property type="project" value="UniProtKB-KW"/>
</dbReference>
<dbReference type="PROSITE" id="PS50111">
    <property type="entry name" value="CHEMOTAXIS_TRANSDUC_2"/>
    <property type="match status" value="1"/>
</dbReference>
<keyword evidence="7" id="KW-1185">Reference proteome</keyword>
<dbReference type="Gene3D" id="1.10.287.950">
    <property type="entry name" value="Methyl-accepting chemotaxis protein"/>
    <property type="match status" value="1"/>
</dbReference>
<dbReference type="SUPFAM" id="SSF58104">
    <property type="entry name" value="Methyl-accepting chemotaxis protein (MCP) signaling domain"/>
    <property type="match status" value="1"/>
</dbReference>
<dbReference type="PANTHER" id="PTHR43531">
    <property type="entry name" value="PROTEIN ICFG"/>
    <property type="match status" value="1"/>
</dbReference>
<sequence>MVMLGGGRFTVRRRSIAAGRYLLELVPAGSYIEDDDLDAFAGALASGQTGFRFETRAALAHPTLAALNTGLATLDAGLLQLEGVAAGGHDLPDALDGPIGALAMRLHDFIAAIIEQLDEERDLRTGLEDRLAAVGRLVDGFEQRAAHYGSLTAGSRDDAGAMGQALATGSAGLRQALAIGREAQDLVGAADLAARRTGALVGEIDQMTQEIDKMVQAIEDVSFRTNLLALNAAVEAARAGEKGAGFAVVADEVRQLAQLTNRSARDIRDVVKRGRAQSETGVNEAQALQKMIEGLDTHLRNLSNETDTIVATLDEGDAALQRLTGRMASLGEAGEPSAAQPARRARA</sequence>
<evidence type="ECO:0000313" key="6">
    <source>
        <dbReference type="EMBL" id="QDZ13317.1"/>
    </source>
</evidence>
<protein>
    <recommendedName>
        <fullName evidence="5">Methyl-accepting transducer domain-containing protein</fullName>
    </recommendedName>
</protein>
<evidence type="ECO:0000256" key="2">
    <source>
        <dbReference type="ARBA" id="ARBA00029447"/>
    </source>
</evidence>
<feature type="domain" description="Methyl-accepting transducer" evidence="5">
    <location>
        <begin position="141"/>
        <end position="347"/>
    </location>
</feature>
<name>A0A5B8LYB2_9HYPH</name>
<evidence type="ECO:0000256" key="3">
    <source>
        <dbReference type="PROSITE-ProRule" id="PRU00284"/>
    </source>
</evidence>
<keyword evidence="3" id="KW-0807">Transducer</keyword>
<accession>A0A5B8LYB2</accession>
<evidence type="ECO:0000313" key="7">
    <source>
        <dbReference type="Proteomes" id="UP000315364"/>
    </source>
</evidence>
<dbReference type="OrthoDB" id="7958724at2"/>
<dbReference type="KEGG" id="dea:FPZ08_14305"/>
<dbReference type="InterPro" id="IPR051310">
    <property type="entry name" value="MCP_chemotaxis"/>
</dbReference>
<dbReference type="PANTHER" id="PTHR43531:SF11">
    <property type="entry name" value="METHYL-ACCEPTING CHEMOTAXIS PROTEIN 3"/>
    <property type="match status" value="1"/>
</dbReference>
<dbReference type="InterPro" id="IPR004089">
    <property type="entry name" value="MCPsignal_dom"/>
</dbReference>
<evidence type="ECO:0000256" key="1">
    <source>
        <dbReference type="ARBA" id="ARBA00022500"/>
    </source>
</evidence>
<dbReference type="GO" id="GO:0016020">
    <property type="term" value="C:membrane"/>
    <property type="evidence" value="ECO:0007669"/>
    <property type="project" value="InterPro"/>
</dbReference>
<keyword evidence="1" id="KW-0145">Chemotaxis</keyword>
<dbReference type="AlphaFoldDB" id="A0A5B8LYB2"/>
<gene>
    <name evidence="6" type="ORF">FPZ08_14305</name>
</gene>
<reference evidence="6 7" key="1">
    <citation type="submission" date="2019-07" db="EMBL/GenBank/DDBJ databases">
        <title>Full genome sequence of Devosia sp. Gsoil 520.</title>
        <authorList>
            <person name="Im W.-T."/>
        </authorList>
    </citation>
    <scope>NUCLEOTIDE SEQUENCE [LARGE SCALE GENOMIC DNA]</scope>
    <source>
        <strain evidence="6 7">Gsoil 520</strain>
    </source>
</reference>
<evidence type="ECO:0000256" key="4">
    <source>
        <dbReference type="SAM" id="MobiDB-lite"/>
    </source>
</evidence>
<dbReference type="GO" id="GO:0007165">
    <property type="term" value="P:signal transduction"/>
    <property type="evidence" value="ECO:0007669"/>
    <property type="project" value="UniProtKB-KW"/>
</dbReference>
<comment type="similarity">
    <text evidence="2">Belongs to the methyl-accepting chemotaxis (MCP) protein family.</text>
</comment>
<dbReference type="Proteomes" id="UP000315364">
    <property type="component" value="Chromosome"/>
</dbReference>
<dbReference type="SMART" id="SM00283">
    <property type="entry name" value="MA"/>
    <property type="match status" value="1"/>
</dbReference>
<evidence type="ECO:0000259" key="5">
    <source>
        <dbReference type="PROSITE" id="PS50111"/>
    </source>
</evidence>
<feature type="compositionally biased region" description="Low complexity" evidence="4">
    <location>
        <begin position="338"/>
        <end position="347"/>
    </location>
</feature>
<dbReference type="EMBL" id="CP042304">
    <property type="protein sequence ID" value="QDZ13317.1"/>
    <property type="molecule type" value="Genomic_DNA"/>
</dbReference>